<dbReference type="InterPro" id="IPR049076">
    <property type="entry name" value="ACCA"/>
</dbReference>
<dbReference type="FunFam" id="3.90.1770.10:FF:000001">
    <property type="entry name" value="acetyl-CoA carboxylase 1"/>
    <property type="match status" value="1"/>
</dbReference>
<proteinExistence type="predicted"/>
<evidence type="ECO:0000256" key="3">
    <source>
        <dbReference type="ARBA" id="ARBA00022741"/>
    </source>
</evidence>
<dbReference type="Proteomes" id="UP001347796">
    <property type="component" value="Unassembled WGS sequence"/>
</dbReference>
<dbReference type="InterPro" id="IPR005479">
    <property type="entry name" value="CPAse_ATP-bd"/>
</dbReference>
<dbReference type="PANTHER" id="PTHR45728">
    <property type="entry name" value="ACETYL-COA CARBOXYLASE, ISOFORM A"/>
    <property type="match status" value="1"/>
</dbReference>
<dbReference type="AlphaFoldDB" id="A0AAN8GJN9"/>
<dbReference type="PROSITE" id="PS50975">
    <property type="entry name" value="ATP_GRASP"/>
    <property type="match status" value="1"/>
</dbReference>
<dbReference type="GO" id="GO:0046872">
    <property type="term" value="F:metal ion binding"/>
    <property type="evidence" value="ECO:0007669"/>
    <property type="project" value="InterPro"/>
</dbReference>
<dbReference type="GO" id="GO:0005739">
    <property type="term" value="C:mitochondrion"/>
    <property type="evidence" value="ECO:0007669"/>
    <property type="project" value="TreeGrafter"/>
</dbReference>
<evidence type="ECO:0000259" key="8">
    <source>
        <dbReference type="PROSITE" id="PS50979"/>
    </source>
</evidence>
<dbReference type="InterPro" id="IPR011761">
    <property type="entry name" value="ATP-grasp"/>
</dbReference>
<dbReference type="Gene3D" id="3.30.1490.20">
    <property type="entry name" value="ATP-grasp fold, A domain"/>
    <property type="match status" value="1"/>
</dbReference>
<dbReference type="EMBL" id="JAZGQO010000015">
    <property type="protein sequence ID" value="KAK6168614.1"/>
    <property type="molecule type" value="Genomic_DNA"/>
</dbReference>
<keyword evidence="5" id="KW-0092">Biotin</keyword>
<dbReference type="FunFam" id="3.30.1490.20:FF:000003">
    <property type="entry name" value="acetyl-CoA carboxylase isoform X1"/>
    <property type="match status" value="1"/>
</dbReference>
<dbReference type="SUPFAM" id="SSF56059">
    <property type="entry name" value="Glutathione synthetase ATP-binding domain-like"/>
    <property type="match status" value="1"/>
</dbReference>
<gene>
    <name evidence="9" type="ORF">SNE40_019811</name>
</gene>
<dbReference type="PANTHER" id="PTHR45728:SF3">
    <property type="entry name" value="ACETYL-COA CARBOXYLASE"/>
    <property type="match status" value="1"/>
</dbReference>
<dbReference type="InterPro" id="IPR005481">
    <property type="entry name" value="BC-like_N"/>
</dbReference>
<evidence type="ECO:0000313" key="10">
    <source>
        <dbReference type="Proteomes" id="UP001347796"/>
    </source>
</evidence>
<comment type="cofactor">
    <cofactor evidence="1">
        <name>biotin</name>
        <dbReference type="ChEBI" id="CHEBI:57586"/>
    </cofactor>
</comment>
<accession>A0AAN8GJN9</accession>
<evidence type="ECO:0008006" key="11">
    <source>
        <dbReference type="Google" id="ProtNLM"/>
    </source>
</evidence>
<dbReference type="InterPro" id="IPR016185">
    <property type="entry name" value="PreATP-grasp_dom_sf"/>
</dbReference>
<keyword evidence="3 6" id="KW-0547">Nucleotide-binding</keyword>
<feature type="domain" description="Biotin carboxylation" evidence="8">
    <location>
        <begin position="1"/>
        <end position="370"/>
    </location>
</feature>
<dbReference type="InterPro" id="IPR011764">
    <property type="entry name" value="Biotin_carboxylation_dom"/>
</dbReference>
<dbReference type="PROSITE" id="PS50979">
    <property type="entry name" value="BC"/>
    <property type="match status" value="1"/>
</dbReference>
<evidence type="ECO:0000256" key="5">
    <source>
        <dbReference type="ARBA" id="ARBA00023267"/>
    </source>
</evidence>
<keyword evidence="4 6" id="KW-0067">ATP-binding</keyword>
<dbReference type="PROSITE" id="PS00867">
    <property type="entry name" value="CPSASE_2"/>
    <property type="match status" value="1"/>
</dbReference>
<evidence type="ECO:0000259" key="7">
    <source>
        <dbReference type="PROSITE" id="PS50975"/>
    </source>
</evidence>
<sequence length="370" mass="40700">MADQYVPVPGGSNNNNYANVERILDIAKRTQVQAVWAGWGHASENPKLPELLHKNDISFIGPPENAMWSLGDKIASSIVAQTADVPTLPWSGSGLKLQLNEAEKSSGKLHVPSEIYNKGCTRTVDSGLASATEIGFPVMIKASEGGGGKGIRKAENSEEFPNLFRQVQAEVPGSPIFIMKLASAARHLEVQLLADMYGNAISLFGRDCSIQRRHQKIIEEAPAIISKSEVFEKMEKSAVTLAKMVGYVSAGTVEYLYNADEDNFHFLELNPRLQVEHPCTEMIADVNLPSAQLQIAMGIPLYRIKDIRCLYGEEPWGENKIDFDSPQVKPVPKGHVIAARITSENPDEVNINIKRVQPNITPMELNMLTN</sequence>
<reference evidence="9 10" key="1">
    <citation type="submission" date="2024-01" db="EMBL/GenBank/DDBJ databases">
        <title>The genome of the rayed Mediterranean limpet Patella caerulea (Linnaeus, 1758).</title>
        <authorList>
            <person name="Anh-Thu Weber A."/>
            <person name="Halstead-Nussloch G."/>
        </authorList>
    </citation>
    <scope>NUCLEOTIDE SEQUENCE [LARGE SCALE GENOMIC DNA]</scope>
    <source>
        <strain evidence="9">AATW-2023a</strain>
        <tissue evidence="9">Whole specimen</tissue>
    </source>
</reference>
<evidence type="ECO:0000256" key="1">
    <source>
        <dbReference type="ARBA" id="ARBA00001953"/>
    </source>
</evidence>
<evidence type="ECO:0000256" key="6">
    <source>
        <dbReference type="PROSITE-ProRule" id="PRU00409"/>
    </source>
</evidence>
<dbReference type="Gene3D" id="3.40.50.20">
    <property type="match status" value="1"/>
</dbReference>
<dbReference type="Pfam" id="PF00289">
    <property type="entry name" value="Biotin_carb_N"/>
    <property type="match status" value="1"/>
</dbReference>
<name>A0AAN8GJN9_PATCE</name>
<dbReference type="GO" id="GO:0005524">
    <property type="term" value="F:ATP binding"/>
    <property type="evidence" value="ECO:0007669"/>
    <property type="project" value="UniProtKB-UniRule"/>
</dbReference>
<dbReference type="InterPro" id="IPR013815">
    <property type="entry name" value="ATP_grasp_subdomain_1"/>
</dbReference>
<dbReference type="Gene3D" id="3.30.470.20">
    <property type="entry name" value="ATP-grasp fold, B domain"/>
    <property type="match status" value="1"/>
</dbReference>
<dbReference type="GO" id="GO:0006633">
    <property type="term" value="P:fatty acid biosynthetic process"/>
    <property type="evidence" value="ECO:0007669"/>
    <property type="project" value="TreeGrafter"/>
</dbReference>
<feature type="domain" description="ATP-grasp" evidence="7">
    <location>
        <begin position="103"/>
        <end position="297"/>
    </location>
</feature>
<evidence type="ECO:0000313" key="9">
    <source>
        <dbReference type="EMBL" id="KAK6168614.1"/>
    </source>
</evidence>
<organism evidence="9 10">
    <name type="scientific">Patella caerulea</name>
    <name type="common">Rayed Mediterranean limpet</name>
    <dbReference type="NCBI Taxonomy" id="87958"/>
    <lineage>
        <taxon>Eukaryota</taxon>
        <taxon>Metazoa</taxon>
        <taxon>Spiralia</taxon>
        <taxon>Lophotrochozoa</taxon>
        <taxon>Mollusca</taxon>
        <taxon>Gastropoda</taxon>
        <taxon>Patellogastropoda</taxon>
        <taxon>Patelloidea</taxon>
        <taxon>Patellidae</taxon>
        <taxon>Patella</taxon>
    </lineage>
</organism>
<keyword evidence="10" id="KW-1185">Reference proteome</keyword>
<dbReference type="Gene3D" id="3.90.1770.10">
    <property type="entry name" value="PreATP-grasp domain"/>
    <property type="match status" value="1"/>
</dbReference>
<evidence type="ECO:0000256" key="4">
    <source>
        <dbReference type="ARBA" id="ARBA00022840"/>
    </source>
</evidence>
<protein>
    <recommendedName>
        <fullName evidence="11">Acetyl-CoA carboxylase</fullName>
    </recommendedName>
</protein>
<dbReference type="GO" id="GO:0003989">
    <property type="term" value="F:acetyl-CoA carboxylase activity"/>
    <property type="evidence" value="ECO:0007669"/>
    <property type="project" value="InterPro"/>
</dbReference>
<keyword evidence="2" id="KW-0436">Ligase</keyword>
<comment type="caution">
    <text evidence="9">The sequence shown here is derived from an EMBL/GenBank/DDBJ whole genome shotgun (WGS) entry which is preliminary data.</text>
</comment>
<dbReference type="SUPFAM" id="SSF52440">
    <property type="entry name" value="PreATP-grasp domain"/>
    <property type="match status" value="1"/>
</dbReference>
<evidence type="ECO:0000256" key="2">
    <source>
        <dbReference type="ARBA" id="ARBA00022598"/>
    </source>
</evidence>
<dbReference type="PROSITE" id="PS00866">
    <property type="entry name" value="CPSASE_1"/>
    <property type="match status" value="1"/>
</dbReference>
<dbReference type="Pfam" id="PF02786">
    <property type="entry name" value="CPSase_L_D2"/>
    <property type="match status" value="1"/>
</dbReference>